<protein>
    <submittedName>
        <fullName evidence="2">SusC/RagA family TonB-linked outer membrane protein</fullName>
    </submittedName>
</protein>
<evidence type="ECO:0000313" key="3">
    <source>
        <dbReference type="Proteomes" id="UP000248688"/>
    </source>
</evidence>
<reference evidence="2 3" key="1">
    <citation type="submission" date="2018-06" db="EMBL/GenBank/DDBJ databases">
        <title>Echinicola strongylocentroti sp. nov., isolated from a sea urchin Strongylocentrotus intermedius.</title>
        <authorList>
            <person name="Bae S.S."/>
        </authorList>
    </citation>
    <scope>NUCLEOTIDE SEQUENCE [LARGE SCALE GENOMIC DNA]</scope>
    <source>
        <strain evidence="2 3">MEBiC08714</strain>
    </source>
</reference>
<sequence length="1005" mass="112164">MRYIKFISVCCVFLVLFPLHLTAQGTMKINIEPMVKASSGNPIRGAIVTSDQDDYSAVSDSLGSVKLEVSSGAYLGVEAPGYETKILQAYAGLEEIVMYPYLEGEEVLVAFQSKDKRDIMGGVSYVNMPNILNENYITYPLDGMEAYVGGYNGNLWGNNSYLTLVDGVPRDLGSVMPTEIAQITFLKGVNAIALYGSRGAKGVLLVTTKRGVANTQTIEVRTNAGVNMPKSYPKYLGSGEYMSLYNEARSNDGLSPLYSEEDIYNHSSGDNPYRYPNVDYYSEDYLQKAYTRYDATMEISGGNERARYYTNLGFWTEGSVLDFGQAAENGNERFNVRGNVDINLNDYISAKVDAAAIFYNGKGINADYWGGSTTLRPYRYAPLVPIDMLSPDDEVSQSYVQSSQHLIDGKYLLGGTQLDQTNPIAGSYAGGSSKYTSRQFQFNAGVDADLSNVLEGLSFNSLFGLDYATSYNLSFNNEYAVYQPSWTNFNGMDEIASLTKYGQDASSKTQNIGGSWFRQTLSFSGQLNYRKNIDNRHHISGMLIANGFQTSESGLYHKTSNANLGLYGSYNYKEKYYLDFSGAIVHSAKLAPGNRNAFSPTVSLGWRLSEEGFLASSSVVDDLRLSVSGGILHTDLDIEEYYLYEGIYTDEGSWYEWKDGLNNTATDVRRGENLDLAMPKREEISVELDASLYDKFITLNGSFFTSKMTGLFVQNNNIYPNYFSTGWPISSWIPYINYNNDQRMGADFQLNLNKRIGQVDWSLGFSGIYYTTKASRRSENFEFDYQSRVGKPLDGLWGLESLGFFTGVDDIENSPQQAFGEVMPGDIKYKDQNGDGIINAQDEVYLGRGGWSGAPLTMGINITANYKNFTFFALGTARTGAYAMKTNNYFWVNGDDKYSEVVRGRWTESTKNMATYPRLTTLNGANNFRNSDFWMYSTNRFDLSRVQLSYTFPSSMFGERFLKGLDIYANGANLLTISPNREILEMNIGSAPQTRFYNVGIKAKF</sequence>
<gene>
    <name evidence="2" type="ORF">DN752_23665</name>
</gene>
<accession>A0A2Z4IRX7</accession>
<organism evidence="2 3">
    <name type="scientific">Echinicola strongylocentroti</name>
    <dbReference type="NCBI Taxonomy" id="1795355"/>
    <lineage>
        <taxon>Bacteria</taxon>
        <taxon>Pseudomonadati</taxon>
        <taxon>Bacteroidota</taxon>
        <taxon>Cytophagia</taxon>
        <taxon>Cytophagales</taxon>
        <taxon>Cyclobacteriaceae</taxon>
        <taxon>Echinicola</taxon>
    </lineage>
</organism>
<dbReference type="Proteomes" id="UP000248688">
    <property type="component" value="Chromosome"/>
</dbReference>
<evidence type="ECO:0000256" key="1">
    <source>
        <dbReference type="SAM" id="SignalP"/>
    </source>
</evidence>
<dbReference type="InterPro" id="IPR023996">
    <property type="entry name" value="TonB-dep_OMP_SusC/RagA"/>
</dbReference>
<feature type="chain" id="PRO_5016335930" evidence="1">
    <location>
        <begin position="24"/>
        <end position="1005"/>
    </location>
</feature>
<dbReference type="InterPro" id="IPR037066">
    <property type="entry name" value="Plug_dom_sf"/>
</dbReference>
<dbReference type="AlphaFoldDB" id="A0A2Z4IRX7"/>
<dbReference type="KEGG" id="est:DN752_23665"/>
<proteinExistence type="predicted"/>
<keyword evidence="1" id="KW-0732">Signal</keyword>
<dbReference type="Gene3D" id="2.170.130.10">
    <property type="entry name" value="TonB-dependent receptor, plug domain"/>
    <property type="match status" value="1"/>
</dbReference>
<dbReference type="SUPFAM" id="SSF56935">
    <property type="entry name" value="Porins"/>
    <property type="match status" value="1"/>
</dbReference>
<evidence type="ECO:0000313" key="2">
    <source>
        <dbReference type="EMBL" id="AWW33326.1"/>
    </source>
</evidence>
<name>A0A2Z4IRX7_9BACT</name>
<dbReference type="NCBIfam" id="TIGR04056">
    <property type="entry name" value="OMP_RagA_SusC"/>
    <property type="match status" value="1"/>
</dbReference>
<keyword evidence="3" id="KW-1185">Reference proteome</keyword>
<feature type="signal peptide" evidence="1">
    <location>
        <begin position="1"/>
        <end position="23"/>
    </location>
</feature>
<dbReference type="OrthoDB" id="9768177at2"/>
<dbReference type="EMBL" id="CP030041">
    <property type="protein sequence ID" value="AWW33326.1"/>
    <property type="molecule type" value="Genomic_DNA"/>
</dbReference>